<dbReference type="Pfam" id="PF12771">
    <property type="entry name" value="SusD-like_2"/>
    <property type="match status" value="1"/>
</dbReference>
<reference evidence="1" key="1">
    <citation type="submission" date="2023-03" db="EMBL/GenBank/DDBJ databases">
        <title>Andean soil-derived lignocellulolytic bacterial consortium as a source of novel taxa and putative plastic-active enzymes.</title>
        <authorList>
            <person name="Diaz-Garcia L."/>
            <person name="Chuvochina M."/>
            <person name="Feuerriegel G."/>
            <person name="Bunk B."/>
            <person name="Sproer C."/>
            <person name="Streit W.R."/>
            <person name="Rodriguez L.M."/>
            <person name="Overmann J."/>
            <person name="Jimenez D.J."/>
        </authorList>
    </citation>
    <scope>NUCLEOTIDE SEQUENCE</scope>
    <source>
        <strain evidence="1">MAG 7</strain>
    </source>
</reference>
<dbReference type="InterPro" id="IPR011990">
    <property type="entry name" value="TPR-like_helical_dom_sf"/>
</dbReference>
<accession>A0AAJ5WW58</accession>
<evidence type="ECO:0000313" key="2">
    <source>
        <dbReference type="Proteomes" id="UP001220610"/>
    </source>
</evidence>
<dbReference type="InterPro" id="IPR041662">
    <property type="entry name" value="SusD-like_2"/>
</dbReference>
<dbReference type="EMBL" id="CP119311">
    <property type="protein sequence ID" value="WEK36658.1"/>
    <property type="molecule type" value="Genomic_DNA"/>
</dbReference>
<sequence length="487" mass="52900">MRTNPIITGVLLCLLIAMSGCKKFVEKGNVNIDPNKPPFATLATLLPAVEYSTANNQGLLGYITTLFPQQMAAYSAGPINEDQNNEVRISSAFEGIYKDGITNSTLIIAMSKEQGAPHYTAIGRILLVTNLILATDTWGDVPLTDAIKAPAVLYPTYDSQQSIYEYMQKSLDSAIIESKAVNPTTLRPSIDDMIFAGDTSAWRRTAWLLKARLYMHTTKKGATAAAANALDALANGLLPTSKDYQLAFSERNPNPWFVNVSGRISGSATYTIGPAKRFVDALSGAAYPGLVDPRIDKLIFKRATASTYVGITNGLANTGNTTDLTDVTFFAQRGSPLLMGSYAEQKLMEAEARFLLNGGTTSSVGSTQEAYDAYIAGITASMSKLGVNGAAYLANPQVAAGAAGLTLEHILREKQVVLFLHPDAWADVRRYDYNEDLFAGMVLPERQNANMGGQFIRRAQLPLNELNRNPEAQEAVKPMTEKLWWDQ</sequence>
<dbReference type="AlphaFoldDB" id="A0AAJ5WW58"/>
<evidence type="ECO:0000313" key="1">
    <source>
        <dbReference type="EMBL" id="WEK36658.1"/>
    </source>
</evidence>
<name>A0AAJ5WW58_9BACT</name>
<dbReference type="PROSITE" id="PS51257">
    <property type="entry name" value="PROKAR_LIPOPROTEIN"/>
    <property type="match status" value="1"/>
</dbReference>
<gene>
    <name evidence="1" type="ORF">P0Y53_04015</name>
</gene>
<keyword evidence="1" id="KW-0449">Lipoprotein</keyword>
<protein>
    <submittedName>
        <fullName evidence="1">SusD/RagB family nutrient-binding outer membrane lipoprotein</fullName>
    </submittedName>
</protein>
<dbReference type="SUPFAM" id="SSF48452">
    <property type="entry name" value="TPR-like"/>
    <property type="match status" value="1"/>
</dbReference>
<dbReference type="Gene3D" id="1.25.40.390">
    <property type="match status" value="1"/>
</dbReference>
<organism evidence="1 2">
    <name type="scientific">Candidatus Pseudobacter hemicellulosilyticus</name>
    <dbReference type="NCBI Taxonomy" id="3121375"/>
    <lineage>
        <taxon>Bacteria</taxon>
        <taxon>Pseudomonadati</taxon>
        <taxon>Bacteroidota</taxon>
        <taxon>Chitinophagia</taxon>
        <taxon>Chitinophagales</taxon>
        <taxon>Chitinophagaceae</taxon>
        <taxon>Pseudobacter</taxon>
    </lineage>
</organism>
<proteinExistence type="predicted"/>
<dbReference type="Proteomes" id="UP001220610">
    <property type="component" value="Chromosome"/>
</dbReference>